<organism evidence="2 3">
    <name type="scientific">Raineyella antarctica</name>
    <dbReference type="NCBI Taxonomy" id="1577474"/>
    <lineage>
        <taxon>Bacteria</taxon>
        <taxon>Bacillati</taxon>
        <taxon>Actinomycetota</taxon>
        <taxon>Actinomycetes</taxon>
        <taxon>Propionibacteriales</taxon>
        <taxon>Propionibacteriaceae</taxon>
        <taxon>Raineyella</taxon>
    </lineage>
</organism>
<proteinExistence type="predicted"/>
<dbReference type="RefSeq" id="WP_092613767.1">
    <property type="nucleotide sequence ID" value="NZ_FMYF01000016.1"/>
</dbReference>
<feature type="transmembrane region" description="Helical" evidence="1">
    <location>
        <begin position="53"/>
        <end position="75"/>
    </location>
</feature>
<name>A0A1G6IGQ3_9ACTN</name>
<dbReference type="Proteomes" id="UP000199086">
    <property type="component" value="Unassembled WGS sequence"/>
</dbReference>
<gene>
    <name evidence="2" type="ORF">GA0111570_11637</name>
</gene>
<dbReference type="EMBL" id="FMYF01000016">
    <property type="protein sequence ID" value="SDC05658.1"/>
    <property type="molecule type" value="Genomic_DNA"/>
</dbReference>
<evidence type="ECO:0000313" key="2">
    <source>
        <dbReference type="EMBL" id="SDC05658.1"/>
    </source>
</evidence>
<reference evidence="2 3" key="1">
    <citation type="submission" date="2016-06" db="EMBL/GenBank/DDBJ databases">
        <authorList>
            <person name="Olsen C.W."/>
            <person name="Carey S."/>
            <person name="Hinshaw L."/>
            <person name="Karasin A.I."/>
        </authorList>
    </citation>
    <scope>NUCLEOTIDE SEQUENCE [LARGE SCALE GENOMIC DNA]</scope>
    <source>
        <strain evidence="2 3">LZ-22</strain>
    </source>
</reference>
<accession>A0A1G6IGQ3</accession>
<keyword evidence="1" id="KW-0812">Transmembrane</keyword>
<dbReference type="InterPro" id="IPR010295">
    <property type="entry name" value="DUF898"/>
</dbReference>
<dbReference type="OrthoDB" id="637345at2"/>
<evidence type="ECO:0000256" key="1">
    <source>
        <dbReference type="SAM" id="Phobius"/>
    </source>
</evidence>
<dbReference type="STRING" id="1577474.GA0111570_11637"/>
<keyword evidence="3" id="KW-1185">Reference proteome</keyword>
<keyword evidence="1" id="KW-1133">Transmembrane helix</keyword>
<evidence type="ECO:0008006" key="4">
    <source>
        <dbReference type="Google" id="ProtNLM"/>
    </source>
</evidence>
<dbReference type="Pfam" id="PF05987">
    <property type="entry name" value="DUF898"/>
    <property type="match status" value="1"/>
</dbReference>
<feature type="transmembrane region" description="Helical" evidence="1">
    <location>
        <begin position="96"/>
        <end position="119"/>
    </location>
</feature>
<keyword evidence="1" id="KW-0472">Membrane</keyword>
<sequence>MSGYYYPHQGQPSRMSYTQPTGYQAPPMVPHWPGQLFRFDGSAGDFFWMRVKATLLVILTLGLGYPWAISMWFRWRCEHTILGGRRLRFTGTGGELFGTWIIWWVLMFLTFGIYIFWVIPQMERWGLEHQVYA</sequence>
<dbReference type="AlphaFoldDB" id="A0A1G6IGQ3"/>
<protein>
    <recommendedName>
        <fullName evidence="4">DUF898 family protein</fullName>
    </recommendedName>
</protein>
<evidence type="ECO:0000313" key="3">
    <source>
        <dbReference type="Proteomes" id="UP000199086"/>
    </source>
</evidence>